<keyword evidence="9 15" id="KW-0460">Magnesium</keyword>
<dbReference type="NCBIfam" id="TIGR00609">
    <property type="entry name" value="recB"/>
    <property type="match status" value="1"/>
</dbReference>
<dbReference type="InterPro" id="IPR011604">
    <property type="entry name" value="PDDEXK-like_dom_sf"/>
</dbReference>
<keyword evidence="1 15" id="KW-0540">Nuclease</keyword>
<dbReference type="GO" id="GO:0000287">
    <property type="term" value="F:magnesium ion binding"/>
    <property type="evidence" value="ECO:0007669"/>
    <property type="project" value="UniProtKB-UniRule"/>
</dbReference>
<feature type="binding site" evidence="15">
    <location>
        <position position="1104"/>
    </location>
    <ligand>
        <name>Mg(2+)</name>
        <dbReference type="ChEBI" id="CHEBI:18420"/>
    </ligand>
</feature>
<comment type="domain">
    <text evidence="15">The N-terminal DNA-binding domain is a ssDNA-dependent ATPase and has ATP-dependent 3'-5' helicase function. This domain interacts with RecC.</text>
</comment>
<keyword evidence="3 15" id="KW-0547">Nucleotide-binding</keyword>
<dbReference type="EMBL" id="LVWG01000030">
    <property type="protein sequence ID" value="KZK74284.1"/>
    <property type="molecule type" value="Genomic_DNA"/>
</dbReference>
<organism evidence="20 21">
    <name type="scientific">Pelodictyon luteolum</name>
    <dbReference type="NCBI Taxonomy" id="1100"/>
    <lineage>
        <taxon>Bacteria</taxon>
        <taxon>Pseudomonadati</taxon>
        <taxon>Chlorobiota</taxon>
        <taxon>Chlorobiia</taxon>
        <taxon>Chlorobiales</taxon>
        <taxon>Chlorobiaceae</taxon>
        <taxon>Chlorobium/Pelodictyon group</taxon>
        <taxon>Pelodictyon</taxon>
    </lineage>
</organism>
<dbReference type="EC" id="5.6.2.4" evidence="15"/>
<dbReference type="InterPro" id="IPR000212">
    <property type="entry name" value="DNA_helicase_UvrD/REP"/>
</dbReference>
<dbReference type="GO" id="GO:0005829">
    <property type="term" value="C:cytosol"/>
    <property type="evidence" value="ECO:0007669"/>
    <property type="project" value="TreeGrafter"/>
</dbReference>
<dbReference type="InterPro" id="IPR027417">
    <property type="entry name" value="P-loop_NTPase"/>
</dbReference>
<evidence type="ECO:0000256" key="5">
    <source>
        <dbReference type="ARBA" id="ARBA00022801"/>
    </source>
</evidence>
<comment type="catalytic activity">
    <reaction evidence="15">
        <text>Exonucleolytic cleavage (in the presence of ATP) in either 5'- to 3'- or 3'- to 5'-direction to yield 5'-phosphooligonucleotides.</text>
        <dbReference type="EC" id="3.1.11.5"/>
    </reaction>
</comment>
<keyword evidence="12 15" id="KW-0413">Isomerase</keyword>
<comment type="function">
    <text evidence="15">A helicase/nuclease that prepares dsDNA breaks (DSB) for recombinational DNA repair. Binds to DSBs and unwinds DNA via a highly rapid and processive ATP-dependent bidirectional helicase activity. Unwinds dsDNA until it encounters a Chi (crossover hotspot instigator) sequence from the 3' direction. Cuts ssDNA a few nucleotides 3' to the Chi site. The properties and activities of the enzyme are changed at Chi. The Chi-altered holoenzyme produces a long 3'-ssDNA overhang and facilitates RecA-binding to the ssDNA for homologous DNA recombination and repair. Holoenzyme degrades any linearized DNA that is unable to undergo homologous recombination. In the holoenzyme this subunit contributes ATPase, 3'-5' helicase, exonuclease activity and loads RecA onto ssDNA.</text>
</comment>
<keyword evidence="11 15" id="KW-0234">DNA repair</keyword>
<evidence type="ECO:0000256" key="6">
    <source>
        <dbReference type="ARBA" id="ARBA00022806"/>
    </source>
</evidence>
<dbReference type="InterPro" id="IPR011335">
    <property type="entry name" value="Restrct_endonuc-II-like"/>
</dbReference>
<dbReference type="PANTHER" id="PTHR11070">
    <property type="entry name" value="UVRD / RECB / PCRA DNA HELICASE FAMILY MEMBER"/>
    <property type="match status" value="1"/>
</dbReference>
<evidence type="ECO:0000256" key="13">
    <source>
        <dbReference type="ARBA" id="ARBA00034617"/>
    </source>
</evidence>
<dbReference type="EC" id="3.1.11.5" evidence="15"/>
<comment type="cofactor">
    <cofactor evidence="15">
        <name>Mg(2+)</name>
        <dbReference type="ChEBI" id="CHEBI:18420"/>
    </cofactor>
    <text evidence="15">Binds 1 Mg(2+) ion per subunit.</text>
</comment>
<comment type="catalytic activity">
    <reaction evidence="13 15">
        <text>Couples ATP hydrolysis with the unwinding of duplex DNA by translocating in the 3'-5' direction.</text>
        <dbReference type="EC" id="5.6.2.4"/>
    </reaction>
</comment>
<keyword evidence="6 15" id="KW-0347">Helicase</keyword>
<protein>
    <recommendedName>
        <fullName evidence="15">RecBCD enzyme subunit RecB</fullName>
        <ecNumber evidence="15">3.1.11.5</ecNumber>
        <ecNumber evidence="15">5.6.2.4</ecNumber>
    </recommendedName>
    <alternativeName>
        <fullName evidence="15">DNA 3'-5' helicase subunit RecB</fullName>
    </alternativeName>
    <alternativeName>
        <fullName evidence="15">Exonuclease V subunit RecB</fullName>
        <shortName evidence="15">ExoV subunit RecB</shortName>
    </alternativeName>
    <alternativeName>
        <fullName evidence="15">Helicase/nuclease RecBCD subunit RecB</fullName>
    </alternativeName>
</protein>
<evidence type="ECO:0000256" key="16">
    <source>
        <dbReference type="PROSITE-ProRule" id="PRU00560"/>
    </source>
</evidence>
<evidence type="ECO:0000256" key="11">
    <source>
        <dbReference type="ARBA" id="ARBA00023204"/>
    </source>
</evidence>
<dbReference type="Gene3D" id="1.10.3170.10">
    <property type="entry name" value="Recbcd, chain B, domain 2"/>
    <property type="match status" value="1"/>
</dbReference>
<keyword evidence="2 15" id="KW-0479">Metal-binding</keyword>
<evidence type="ECO:0000256" key="14">
    <source>
        <dbReference type="ARBA" id="ARBA00048988"/>
    </source>
</evidence>
<keyword evidence="8 15" id="KW-0067">ATP-binding</keyword>
<dbReference type="SUPFAM" id="SSF52540">
    <property type="entry name" value="P-loop containing nucleoside triphosphate hydrolases"/>
    <property type="match status" value="1"/>
</dbReference>
<comment type="similarity">
    <text evidence="15">Belongs to the helicase family. UvrD subfamily.</text>
</comment>
<comment type="miscellaneous">
    <text evidence="15">In the RecBCD complex, RecB has a slow 3'-5' helicase, an exonuclease activity and loads RecA onto ssDNA, RecD has a fast 5'-3' helicase activity, while RecC stimulates the ATPase and processivity of the RecB helicase and contributes to recognition of the Chi site.</text>
</comment>
<feature type="domain" description="UvrD-like helicase C-terminal" evidence="19">
    <location>
        <begin position="474"/>
        <end position="741"/>
    </location>
</feature>
<dbReference type="InterPro" id="IPR004586">
    <property type="entry name" value="RecB"/>
</dbReference>
<keyword evidence="7 15" id="KW-0269">Exonuclease</keyword>
<evidence type="ECO:0000256" key="12">
    <source>
        <dbReference type="ARBA" id="ARBA00023235"/>
    </source>
</evidence>
<dbReference type="GO" id="GO:0043138">
    <property type="term" value="F:3'-5' DNA helicase activity"/>
    <property type="evidence" value="ECO:0007669"/>
    <property type="project" value="UniProtKB-UniRule"/>
</dbReference>
<evidence type="ECO:0000256" key="8">
    <source>
        <dbReference type="ARBA" id="ARBA00022840"/>
    </source>
</evidence>
<proteinExistence type="inferred from homology"/>
<evidence type="ECO:0000259" key="18">
    <source>
        <dbReference type="PROSITE" id="PS51198"/>
    </source>
</evidence>
<dbReference type="Pfam" id="PF13361">
    <property type="entry name" value="UvrD_C"/>
    <property type="match status" value="1"/>
</dbReference>
<dbReference type="Proteomes" id="UP000076481">
    <property type="component" value="Unassembled WGS sequence"/>
</dbReference>
<evidence type="ECO:0000256" key="15">
    <source>
        <dbReference type="HAMAP-Rule" id="MF_01485"/>
    </source>
</evidence>
<dbReference type="Gene3D" id="3.90.320.10">
    <property type="match status" value="1"/>
</dbReference>
<feature type="coiled-coil region" evidence="17">
    <location>
        <begin position="302"/>
        <end position="329"/>
    </location>
</feature>
<dbReference type="GO" id="GO:0000724">
    <property type="term" value="P:double-strand break repair via homologous recombination"/>
    <property type="evidence" value="ECO:0007669"/>
    <property type="project" value="UniProtKB-UniRule"/>
</dbReference>
<evidence type="ECO:0000256" key="4">
    <source>
        <dbReference type="ARBA" id="ARBA00022763"/>
    </source>
</evidence>
<dbReference type="SUPFAM" id="SSF52980">
    <property type="entry name" value="Restriction endonuclease-like"/>
    <property type="match status" value="1"/>
</dbReference>
<comment type="subunit">
    <text evidence="15">Heterotrimer of RecB, RecC and RecD. All subunits contribute to DNA-binding. Interacts with RecA.</text>
</comment>
<feature type="domain" description="UvrD-like helicase ATP-binding" evidence="18">
    <location>
        <begin position="1"/>
        <end position="443"/>
    </location>
</feature>
<evidence type="ECO:0000256" key="2">
    <source>
        <dbReference type="ARBA" id="ARBA00022723"/>
    </source>
</evidence>
<evidence type="ECO:0000256" key="3">
    <source>
        <dbReference type="ARBA" id="ARBA00022741"/>
    </source>
</evidence>
<dbReference type="Gene3D" id="1.10.486.10">
    <property type="entry name" value="PCRA, domain 4"/>
    <property type="match status" value="1"/>
</dbReference>
<dbReference type="GO" id="GO:0003677">
    <property type="term" value="F:DNA binding"/>
    <property type="evidence" value="ECO:0007669"/>
    <property type="project" value="UniProtKB-UniRule"/>
</dbReference>
<dbReference type="CDD" id="cd22352">
    <property type="entry name" value="RecB_C-like"/>
    <property type="match status" value="1"/>
</dbReference>
<dbReference type="Pfam" id="PF00580">
    <property type="entry name" value="UvrD-helicase"/>
    <property type="match status" value="1"/>
</dbReference>
<dbReference type="GO" id="GO:0005524">
    <property type="term" value="F:ATP binding"/>
    <property type="evidence" value="ECO:0007669"/>
    <property type="project" value="UniProtKB-UniRule"/>
</dbReference>
<evidence type="ECO:0000256" key="7">
    <source>
        <dbReference type="ARBA" id="ARBA00022839"/>
    </source>
</evidence>
<evidence type="ECO:0000313" key="20">
    <source>
        <dbReference type="EMBL" id="KZK74284.1"/>
    </source>
</evidence>
<feature type="active site" description="For nuclease activity" evidence="15">
    <location>
        <position position="1104"/>
    </location>
</feature>
<dbReference type="GO" id="GO:0016887">
    <property type="term" value="F:ATP hydrolysis activity"/>
    <property type="evidence" value="ECO:0007669"/>
    <property type="project" value="RHEA"/>
</dbReference>
<evidence type="ECO:0000256" key="10">
    <source>
        <dbReference type="ARBA" id="ARBA00023125"/>
    </source>
</evidence>
<feature type="binding site" evidence="16">
    <location>
        <begin position="19"/>
        <end position="26"/>
    </location>
    <ligand>
        <name>ATP</name>
        <dbReference type="ChEBI" id="CHEBI:30616"/>
    </ligand>
</feature>
<feature type="binding site" evidence="15">
    <location>
        <position position="970"/>
    </location>
    <ligand>
        <name>Mg(2+)</name>
        <dbReference type="ChEBI" id="CHEBI:18420"/>
    </ligand>
</feature>
<keyword evidence="10 15" id="KW-0238">DNA-binding</keyword>
<comment type="caution">
    <text evidence="20">The sequence shown here is derived from an EMBL/GenBank/DDBJ whole genome shotgun (WGS) entry which is preliminary data.</text>
</comment>
<accession>A0A165LPY8</accession>
<dbReference type="GO" id="GO:0008854">
    <property type="term" value="F:exodeoxyribonuclease V activity"/>
    <property type="evidence" value="ECO:0007669"/>
    <property type="project" value="UniProtKB-EC"/>
</dbReference>
<dbReference type="PANTHER" id="PTHR11070:SF23">
    <property type="entry name" value="RECBCD ENZYME SUBUNIT RECB"/>
    <property type="match status" value="1"/>
</dbReference>
<evidence type="ECO:0000313" key="21">
    <source>
        <dbReference type="Proteomes" id="UP000076481"/>
    </source>
</evidence>
<dbReference type="GO" id="GO:0009338">
    <property type="term" value="C:exodeoxyribonuclease V complex"/>
    <property type="evidence" value="ECO:0007669"/>
    <property type="project" value="TreeGrafter"/>
</dbReference>
<dbReference type="Gene3D" id="3.40.50.300">
    <property type="entry name" value="P-loop containing nucleotide triphosphate hydrolases"/>
    <property type="match status" value="2"/>
</dbReference>
<dbReference type="PROSITE" id="PS51217">
    <property type="entry name" value="UVRD_HELICASE_CTER"/>
    <property type="match status" value="1"/>
</dbReference>
<keyword evidence="17" id="KW-0175">Coiled coil</keyword>
<feature type="binding site" evidence="15">
    <location>
        <position position="1091"/>
    </location>
    <ligand>
        <name>Mg(2+)</name>
        <dbReference type="ChEBI" id="CHEBI:18420"/>
    </ligand>
</feature>
<dbReference type="AlphaFoldDB" id="A0A165LPY8"/>
<dbReference type="HAMAP" id="MF_01485">
    <property type="entry name" value="RecB"/>
    <property type="match status" value="1"/>
</dbReference>
<evidence type="ECO:0000256" key="17">
    <source>
        <dbReference type="SAM" id="Coils"/>
    </source>
</evidence>
<comment type="domain">
    <text evidence="15">The C-terminal domain has nuclease activity and interacts with RecD. It interacts with RecA, facilitating its loading onto ssDNA.</text>
</comment>
<name>A0A165LPY8_PELLU</name>
<reference evidence="20 21" key="1">
    <citation type="submission" date="2016-03" db="EMBL/GenBank/DDBJ databases">
        <title>Speciation and ecological success in dimly lit waters: horizontal gene transfer in a green sulfur bacteria bloom unveiled by metagenomic assembly.</title>
        <authorList>
            <person name="Llorens-Mares T."/>
            <person name="Liu Z."/>
            <person name="Allen L.Z."/>
            <person name="Rusch D.B."/>
            <person name="Craig M.T."/>
            <person name="Dupont C.L."/>
            <person name="Bryant D.A."/>
            <person name="Casamayor E.O."/>
        </authorList>
    </citation>
    <scope>NUCLEOTIDE SEQUENCE [LARGE SCALE GENOMIC DNA]</scope>
    <source>
        <strain evidence="20">CIII</strain>
    </source>
</reference>
<dbReference type="PROSITE" id="PS51198">
    <property type="entry name" value="UVRD_HELICASE_ATP_BIND"/>
    <property type="match status" value="1"/>
</dbReference>
<evidence type="ECO:0000259" key="19">
    <source>
        <dbReference type="PROSITE" id="PS51217"/>
    </source>
</evidence>
<gene>
    <name evidence="15" type="primary">recB</name>
    <name evidence="20" type="ORF">A3K90_04820</name>
</gene>
<feature type="region of interest" description="Nuclease activity, interacts with RecD and RecA" evidence="15">
    <location>
        <begin position="913"/>
        <end position="1202"/>
    </location>
</feature>
<dbReference type="InterPro" id="IPR014016">
    <property type="entry name" value="UvrD-like_ATP-bd"/>
</dbReference>
<feature type="region of interest" description="DNA-binding and helicase activity, interacts with RecC" evidence="15">
    <location>
        <begin position="1"/>
        <end position="885"/>
    </location>
</feature>
<evidence type="ECO:0000256" key="1">
    <source>
        <dbReference type="ARBA" id="ARBA00022722"/>
    </source>
</evidence>
<keyword evidence="4 15" id="KW-0227">DNA damage</keyword>
<keyword evidence="5 15" id="KW-0378">Hydrolase</keyword>
<evidence type="ECO:0000256" key="9">
    <source>
        <dbReference type="ARBA" id="ARBA00022842"/>
    </source>
</evidence>
<sequence length="1202" mass="133952">MRALEHASVPLSGMNLIEASAGTGKTHAIASLYLRFIVEGGLLPDSILVVTYTEAASGELRGRIRERIRDALMALRDPRRCDEALLLIGSAAPAIGVEEAARRLERALGSFDTAAVHTIHAFCLRALQDHAFESGSLYDTGLGADQHELLQGIVEDFWRRHFFSPEAPLSGYIGWKKDVTPESFIRLLSTLRPGPFTSIRPDYAPGEPEAAEARCREAYQAAACLWKEERAAIISILNDDPGLSRAAGSYKKEELIPLFERMDIYFAGDRVFDCFVDFARFTSESLRGSMKKNYEAPVHPFFDAAEALLRELEERARVLKSELVRYYLSELPRHKEELNVRLFDDLLTDLYLALGSEGGKRLGEVLRSSYPAALIDEFQDTDPVQYEIFRMIYAGSSLPLFLIGDPKQAIYSFRGADLFAYLRAAASVDASRRFTLEKNWRSSPLLLEGFNTLFQKVPNPFLYPDIAYRPISSGGGGPRHAFTYENDRHPEPLQVWLLDAQEAKNGCLTVEAAEEMAASAVAGEIVRLLGDAREGKACIGEVPVAASDMAVIVRTHLQAAKVHGALRARGVPAVLQSEKSVFLSPVAGEALLLLEALLNPSREARIRSALATGILGRTGNAIAALSDDLEGWIGCLRDFERWNQLWRTKGFMAMTREFMRNEDVRRRLLAREGGERTLTDLLHCFELLHQHEHASNAGPEALLAWFSERCLDTDREEEAYQMRLETDEAAVRIVTVHVSKGLQYPLVFCPFLWKGSKVPKEVAAFHEDSGEAVRDFGSPGFLEGMLRAGEETMAEDLRLFYVALTRAEHRCCFVSARISGAVSAVNYLLHAGAAEHERVEGAPERLQEAMAASSPFRMEEELRAFADESRAAVGFRLVKPDELLSHLLPPLKVDGTHSQGPKLRRFSGSIDRAWRVSSFTSFTRQGHRQPELPDRDEAAAVGLLHEPVRTIDAMGIFAFPKGAKAGIFMHEIFEHIDFSSPDPLAIRQQVDASLLRYGFEPTWSDAVTGMVEAVLQMPLGEGENPFRLGALKPGSWVSELEFFMPMSLLHCDALQEPLRRHGLMAEGADYRKLAESLEFQPATGMLMGFMDMVFEAGGRFWLLDWKSNHLGNSAADYGEERMEAAMDEHRYHLQYLFYLAALNRHLTLRVPGYTYRTHFGGVLYVFLRGVDGEGGRTGLYRVRPPAQLIEELTMAIAGEAAP</sequence>
<comment type="catalytic activity">
    <reaction evidence="14 15">
        <text>ATP + H2O = ADP + phosphate + H(+)</text>
        <dbReference type="Rhea" id="RHEA:13065"/>
        <dbReference type="ChEBI" id="CHEBI:15377"/>
        <dbReference type="ChEBI" id="CHEBI:15378"/>
        <dbReference type="ChEBI" id="CHEBI:30616"/>
        <dbReference type="ChEBI" id="CHEBI:43474"/>
        <dbReference type="ChEBI" id="CHEBI:456216"/>
        <dbReference type="EC" id="5.6.2.4"/>
    </reaction>
</comment>
<dbReference type="InterPro" id="IPR014017">
    <property type="entry name" value="DNA_helicase_UvrD-like_C"/>
</dbReference>